<feature type="compositionally biased region" description="Basic residues" evidence="5">
    <location>
        <begin position="413"/>
        <end position="424"/>
    </location>
</feature>
<feature type="region of interest" description="Disordered" evidence="5">
    <location>
        <begin position="405"/>
        <end position="424"/>
    </location>
</feature>
<feature type="compositionally biased region" description="Low complexity" evidence="5">
    <location>
        <begin position="213"/>
        <end position="259"/>
    </location>
</feature>
<gene>
    <name evidence="6" type="primary">GCN5_1</name>
    <name evidence="6" type="ORF">GLX27_004504</name>
</gene>
<dbReference type="Pfam" id="PF04032">
    <property type="entry name" value="Rpr2"/>
    <property type="match status" value="1"/>
</dbReference>
<proteinExistence type="inferred from homology"/>
<evidence type="ECO:0000256" key="3">
    <source>
        <dbReference type="ARBA" id="ARBA00022833"/>
    </source>
</evidence>
<dbReference type="EC" id="2.3.1.48" evidence="6"/>
<evidence type="ECO:0000313" key="7">
    <source>
        <dbReference type="Proteomes" id="UP000818624"/>
    </source>
</evidence>
<keyword evidence="6" id="KW-0012">Acyltransferase</keyword>
<dbReference type="Proteomes" id="UP000818624">
    <property type="component" value="Chromosome 7"/>
</dbReference>
<feature type="compositionally biased region" description="Basic and acidic residues" evidence="5">
    <location>
        <begin position="167"/>
        <end position="180"/>
    </location>
</feature>
<dbReference type="GO" id="GO:0061733">
    <property type="term" value="F:protein-lysine-acetyltransferase activity"/>
    <property type="evidence" value="ECO:0007669"/>
    <property type="project" value="UniProtKB-EC"/>
</dbReference>
<keyword evidence="2" id="KW-0479">Metal-binding</keyword>
<keyword evidence="7" id="KW-1185">Reference proteome</keyword>
<feature type="compositionally biased region" description="Low complexity" evidence="5">
    <location>
        <begin position="190"/>
        <end position="202"/>
    </location>
</feature>
<evidence type="ECO:0000256" key="4">
    <source>
        <dbReference type="ARBA" id="ARBA00038402"/>
    </source>
</evidence>
<evidence type="ECO:0000313" key="6">
    <source>
        <dbReference type="EMBL" id="WFD49819.1"/>
    </source>
</evidence>
<name>A0ABY8EXK1_MALFU</name>
<feature type="region of interest" description="Disordered" evidence="5">
    <location>
        <begin position="162"/>
        <end position="286"/>
    </location>
</feature>
<comment type="similarity">
    <text evidence="4">Belongs to the eukaryotic/archaeal RNase P protein component 4 family.</text>
</comment>
<organism evidence="6 7">
    <name type="scientific">Malassezia furfur</name>
    <name type="common">Pityriasis versicolor infection agent</name>
    <name type="synonym">Pityrosporum furfur</name>
    <dbReference type="NCBI Taxonomy" id="55194"/>
    <lineage>
        <taxon>Eukaryota</taxon>
        <taxon>Fungi</taxon>
        <taxon>Dikarya</taxon>
        <taxon>Basidiomycota</taxon>
        <taxon>Ustilaginomycotina</taxon>
        <taxon>Malasseziomycetes</taxon>
        <taxon>Malasseziales</taxon>
        <taxon>Malasseziaceae</taxon>
        <taxon>Malassezia</taxon>
    </lineage>
</organism>
<reference evidence="6 7" key="1">
    <citation type="journal article" date="2020" name="Elife">
        <title>Loss of centromere function drives karyotype evolution in closely related Malassezia species.</title>
        <authorList>
            <person name="Sankaranarayanan S.R."/>
            <person name="Ianiri G."/>
            <person name="Coelho M.A."/>
            <person name="Reza M.H."/>
            <person name="Thimmappa B.C."/>
            <person name="Ganguly P."/>
            <person name="Vadnala R.N."/>
            <person name="Sun S."/>
            <person name="Siddharthan R."/>
            <person name="Tellgren-Roth C."/>
            <person name="Dawson T.L."/>
            <person name="Heitman J."/>
            <person name="Sanyal K."/>
        </authorList>
    </citation>
    <scope>NUCLEOTIDE SEQUENCE [LARGE SCALE GENOMIC DNA]</scope>
    <source>
        <strain evidence="6">CBS14141</strain>
    </source>
</reference>
<dbReference type="InterPro" id="IPR007175">
    <property type="entry name" value="Rpr2/Snm1/Rpp21"/>
</dbReference>
<dbReference type="EMBL" id="CP046240">
    <property type="protein sequence ID" value="WFD49819.1"/>
    <property type="molecule type" value="Genomic_DNA"/>
</dbReference>
<feature type="compositionally biased region" description="Pro residues" evidence="5">
    <location>
        <begin position="203"/>
        <end position="212"/>
    </location>
</feature>
<dbReference type="Gene3D" id="6.20.50.20">
    <property type="match status" value="1"/>
</dbReference>
<keyword evidence="3" id="KW-0862">Zinc</keyword>
<protein>
    <submittedName>
        <fullName evidence="6">Histone acetyltransferase</fullName>
        <ecNumber evidence="6">2.3.1.48</ecNumber>
    </submittedName>
</protein>
<sequence length="503" mass="54391">MPPFVYAGGIADVRSCTEPSALLKVARHAPCAHGWHLAPDDASPYARMPPVTVPGAAPCACPGLVPPADLDVVQGTSQPPSVHALTAAWPVCGRCGHALLEHGEWILDPHAERVRRTKVAIRLDELLEVRVGLMQDDGKLVDFAYTDVDLDSLRQQMRSLAYVRQAPGKEDEGRRTEEGPRQGASGGAPGNSAPSASSAPSEPSEPPAPSAPTEPSAPSEASAPAAPSKSTAPAAPSNASVPAPSSAPASGPSRNSTSRPPRPPKSQRGKPPAPSTRTPSLPRSVPNADLFHTLNYLYQRAHYLATCAALTNRPHLARWNAVAMRQFFALARRAVIRMYVFVDLSHSDPEIKRSVCKRCMHLLLEGLTAHTTVLGTPHPHPETRRTRLVSTLCLHCRYVRARNVPYPPPAPTRPRHLSQRQRRRRHLWRMHHPEHAPSPPDLAVTPFAERAQGTPWRAPMHAYVQAQHGDVRALEDALTTRGDHITTVGLLRNGQVGPPQDAA</sequence>
<accession>A0ABY8EXK1</accession>
<evidence type="ECO:0000256" key="5">
    <source>
        <dbReference type="SAM" id="MobiDB-lite"/>
    </source>
</evidence>
<keyword evidence="1" id="KW-0819">tRNA processing</keyword>
<dbReference type="PANTHER" id="PTHR14742">
    <property type="entry name" value="RIBONUCLEASE P SUBUNIT P21"/>
    <property type="match status" value="1"/>
</dbReference>
<keyword evidence="6" id="KW-0808">Transferase</keyword>
<dbReference type="PANTHER" id="PTHR14742:SF0">
    <property type="entry name" value="RIBONUCLEASE P PROTEIN SUBUNIT P21"/>
    <property type="match status" value="1"/>
</dbReference>
<evidence type="ECO:0000256" key="2">
    <source>
        <dbReference type="ARBA" id="ARBA00022723"/>
    </source>
</evidence>
<evidence type="ECO:0000256" key="1">
    <source>
        <dbReference type="ARBA" id="ARBA00022694"/>
    </source>
</evidence>